<dbReference type="EMBL" id="GBXM01083213">
    <property type="protein sequence ID" value="JAH25364.1"/>
    <property type="molecule type" value="Transcribed_RNA"/>
</dbReference>
<evidence type="ECO:0000313" key="2">
    <source>
        <dbReference type="EMBL" id="JAH25364.1"/>
    </source>
</evidence>
<reference evidence="2" key="2">
    <citation type="journal article" date="2015" name="Fish Shellfish Immunol.">
        <title>Early steps in the European eel (Anguilla anguilla)-Vibrio vulnificus interaction in the gills: Role of the RtxA13 toxin.</title>
        <authorList>
            <person name="Callol A."/>
            <person name="Pajuelo D."/>
            <person name="Ebbesson L."/>
            <person name="Teles M."/>
            <person name="MacKenzie S."/>
            <person name="Amaro C."/>
        </authorList>
    </citation>
    <scope>NUCLEOTIDE SEQUENCE</scope>
</reference>
<reference evidence="2" key="1">
    <citation type="submission" date="2014-11" db="EMBL/GenBank/DDBJ databases">
        <authorList>
            <person name="Amaro Gonzalez C."/>
        </authorList>
    </citation>
    <scope>NUCLEOTIDE SEQUENCE</scope>
</reference>
<organism evidence="2">
    <name type="scientific">Anguilla anguilla</name>
    <name type="common">European freshwater eel</name>
    <name type="synonym">Muraena anguilla</name>
    <dbReference type="NCBI Taxonomy" id="7936"/>
    <lineage>
        <taxon>Eukaryota</taxon>
        <taxon>Metazoa</taxon>
        <taxon>Chordata</taxon>
        <taxon>Craniata</taxon>
        <taxon>Vertebrata</taxon>
        <taxon>Euteleostomi</taxon>
        <taxon>Actinopterygii</taxon>
        <taxon>Neopterygii</taxon>
        <taxon>Teleostei</taxon>
        <taxon>Anguilliformes</taxon>
        <taxon>Anguillidae</taxon>
        <taxon>Anguilla</taxon>
    </lineage>
</organism>
<protein>
    <submittedName>
        <fullName evidence="2">Uncharacterized protein</fullName>
    </submittedName>
</protein>
<proteinExistence type="predicted"/>
<accession>A0A0E9R8E1</accession>
<feature type="chain" id="PRO_5012181398" evidence="1">
    <location>
        <begin position="16"/>
        <end position="41"/>
    </location>
</feature>
<feature type="signal peptide" evidence="1">
    <location>
        <begin position="1"/>
        <end position="15"/>
    </location>
</feature>
<sequence>MYLFICLFIYLNVHFQSHPNLECASYIQACSYIFPAVGLGE</sequence>
<dbReference type="AlphaFoldDB" id="A0A0E9R8E1"/>
<keyword evidence="1" id="KW-0732">Signal</keyword>
<evidence type="ECO:0000256" key="1">
    <source>
        <dbReference type="SAM" id="SignalP"/>
    </source>
</evidence>
<name>A0A0E9R8E1_ANGAN</name>